<dbReference type="AlphaFoldDB" id="A0A1T5GRP3"/>
<reference evidence="3 4" key="1">
    <citation type="submission" date="2017-02" db="EMBL/GenBank/DDBJ databases">
        <authorList>
            <person name="Peterson S.W."/>
        </authorList>
    </citation>
    <scope>NUCLEOTIDE SEQUENCE [LARGE SCALE GENOMIC DNA]</scope>
    <source>
        <strain evidence="3 4">DSM 22323</strain>
    </source>
</reference>
<dbReference type="InterPro" id="IPR028098">
    <property type="entry name" value="Glyco_trans_4-like_N"/>
</dbReference>
<dbReference type="Proteomes" id="UP000191112">
    <property type="component" value="Unassembled WGS sequence"/>
</dbReference>
<feature type="domain" description="Glycosyltransferase subfamily 4-like N-terminal" evidence="2">
    <location>
        <begin position="32"/>
        <end position="172"/>
    </location>
</feature>
<proteinExistence type="predicted"/>
<dbReference type="EMBL" id="FUYZ01000017">
    <property type="protein sequence ID" value="SKC11066.1"/>
    <property type="molecule type" value="Genomic_DNA"/>
</dbReference>
<dbReference type="SUPFAM" id="SSF53756">
    <property type="entry name" value="UDP-Glycosyltransferase/glycogen phosphorylase"/>
    <property type="match status" value="1"/>
</dbReference>
<name>A0A1T5GRP3_9FLAO</name>
<evidence type="ECO:0000259" key="2">
    <source>
        <dbReference type="Pfam" id="PF13579"/>
    </source>
</evidence>
<dbReference type="GO" id="GO:0016757">
    <property type="term" value="F:glycosyltransferase activity"/>
    <property type="evidence" value="ECO:0007669"/>
    <property type="project" value="InterPro"/>
</dbReference>
<dbReference type="InterPro" id="IPR001296">
    <property type="entry name" value="Glyco_trans_1"/>
</dbReference>
<dbReference type="OrthoDB" id="9790710at2"/>
<dbReference type="STRING" id="619805.SAMN05660477_03083"/>
<organism evidence="3 4">
    <name type="scientific">Soonwooa buanensis</name>
    <dbReference type="NCBI Taxonomy" id="619805"/>
    <lineage>
        <taxon>Bacteria</taxon>
        <taxon>Pseudomonadati</taxon>
        <taxon>Bacteroidota</taxon>
        <taxon>Flavobacteriia</taxon>
        <taxon>Flavobacteriales</taxon>
        <taxon>Weeksellaceae</taxon>
        <taxon>Chryseobacterium group</taxon>
        <taxon>Soonwooa</taxon>
    </lineage>
</organism>
<dbReference type="InterPro" id="IPR050194">
    <property type="entry name" value="Glycosyltransferase_grp1"/>
</dbReference>
<evidence type="ECO:0000259" key="1">
    <source>
        <dbReference type="Pfam" id="PF00534"/>
    </source>
</evidence>
<keyword evidence="4" id="KW-1185">Reference proteome</keyword>
<gene>
    <name evidence="3" type="ORF">SAMN05660477_03083</name>
</gene>
<feature type="domain" description="Glycosyl transferase family 1" evidence="1">
    <location>
        <begin position="196"/>
        <end position="359"/>
    </location>
</feature>
<dbReference type="PANTHER" id="PTHR45947">
    <property type="entry name" value="SULFOQUINOVOSYL TRANSFERASE SQD2"/>
    <property type="match status" value="1"/>
</dbReference>
<dbReference type="Pfam" id="PF13579">
    <property type="entry name" value="Glyco_trans_4_4"/>
    <property type="match status" value="1"/>
</dbReference>
<keyword evidence="3" id="KW-0808">Transferase</keyword>
<dbReference type="CDD" id="cd03808">
    <property type="entry name" value="GT4_CapM-like"/>
    <property type="match status" value="1"/>
</dbReference>
<accession>A0A1T5GRP3</accession>
<dbReference type="Gene3D" id="3.40.50.2000">
    <property type="entry name" value="Glycogen Phosphorylase B"/>
    <property type="match status" value="2"/>
</dbReference>
<dbReference type="RefSeq" id="WP_079668293.1">
    <property type="nucleotide sequence ID" value="NZ_FUYZ01000017.1"/>
</dbReference>
<protein>
    <submittedName>
        <fullName evidence="3">Glycosyltransferase involved in cell wall bisynthesis</fullName>
    </submittedName>
</protein>
<dbReference type="Pfam" id="PF00534">
    <property type="entry name" value="Glycos_transf_1"/>
    <property type="match status" value="1"/>
</dbReference>
<evidence type="ECO:0000313" key="4">
    <source>
        <dbReference type="Proteomes" id="UP000191112"/>
    </source>
</evidence>
<dbReference type="PANTHER" id="PTHR45947:SF3">
    <property type="entry name" value="SULFOQUINOVOSYL TRANSFERASE SQD2"/>
    <property type="match status" value="1"/>
</dbReference>
<sequence>MSKPKLIRVTTVPISLEKLLGKQLSFMDQHFDLTAVSADATALVDVGKKLGVKTYPVEMTRRITPIQDLKVLWKMYRFLKSERPDIIHSHTPKAGLVSMLAAKLVGVPNRLHTVAGLPLMEAQGLKRKILMLVEQLTYAAATHVYPNSKGLSDFILENKLTTSSKLKVIANGSSNGIDTTYFDKDNLDQNDLFVLKKSLKIEDDDEVFIFVGRLVGDKGLNELIEAFDEIGKNNTKSKLILVGTFEDQLDPLQTSTLEKIKSNSNIINVGWQTDVRPYLAIADILTFPSYREGFPNVVMQAGAMGLASIVSNINGCNEIIIENKNGLIIPVKNKKALEEAMQKLLNDQVLFNSLKTNARPMIVDRYQQQVVWDALLTEYKSLLGARS</sequence>
<evidence type="ECO:0000313" key="3">
    <source>
        <dbReference type="EMBL" id="SKC11066.1"/>
    </source>
</evidence>